<evidence type="ECO:0000313" key="13">
    <source>
        <dbReference type="EMBL" id="MEK0085880.1"/>
    </source>
</evidence>
<evidence type="ECO:0000256" key="5">
    <source>
        <dbReference type="ARBA" id="ARBA00022419"/>
    </source>
</evidence>
<dbReference type="EC" id="4.1.1.31" evidence="4 10"/>
<dbReference type="InterPro" id="IPR018129">
    <property type="entry name" value="PEP_COase_Lys_AS"/>
</dbReference>
<dbReference type="HAMAP" id="MF_00595">
    <property type="entry name" value="PEPcase_type1"/>
    <property type="match status" value="1"/>
</dbReference>
<sequence>MSLAELHQGETVAKDLPLREDIRLLGTILGDTVRAQEGETVFGLVEGIRQTSVRFHRDEDQVARAELETLLNGLSPKQTTRIIRAFSYFSHLANIAEDLHHIRRTRAHDLAGSPPREGTLAHALDRAQQAGITPDQLRAFFADAVVSPVLTAHPTEVRRKSAQNREMEIARLLTERERVRLTPEERATSDEALRRAVLILWQTSILRWTRLTVLDEVENGLSYYGTTFLHELPRLYTALEDRLAVLDPTWAEREVPSFLRMGSWIGGDRDGNPFVTADVLRRAIRLQSTRALGFYLEELHELGGELSLNSRNVCVSEPLQALADRSPDRSERRRDEPYRRAISGVYARLAATAHALGLPEVQRHPVGDAPPYGSADELRAELDILDRSLKENGSAILARGRLRHLRRAVDLFGFHLASLDLRQNAEVHERTVGELLEVARPGTFYAGLAETARIALLLEELATPRLLASPFVAYSEETNAELAIFRTAAEMRRLYGPAAVTSCIISKAEGISDVLEVALLLKEAGLLRPGEGALDVNIVPLFETIPDLQRCPRVMDELLSLPGYRRLLERRGRVQEVMLGYSDSNKDGGFVTSGWELYKAEIGLVEVFRRHGIRLRLFHGRGGSVGRGGGPSYQAILAQPGGAVQGQIRITEQGETIAGKYANPELGRRNLEVLAAATLEASLLQPDRAAPREAYLAAMEELSAHAYRAYRGLVYETAGFERYFWESTVIGEIATLNIGSRPASRKRTRSIEDLRAIPWVFSWAQCRLMLPGWYGFGTAVGAWLEAHPEDGMSVLQAMYAEWPFFQMLLSNMDMVLAKSSLAIASRYAALVADAELREAVFQRIRTEWQASTEALLAIMGHRSLLEGNPLLARSLRHRLPYLDPLNHLQVELLRRHRASDGDERVLRGIQLTINGIAAGLRNTG</sequence>
<evidence type="ECO:0000256" key="7">
    <source>
        <dbReference type="ARBA" id="ARBA00023239"/>
    </source>
</evidence>
<dbReference type="RefSeq" id="WP_418161727.1">
    <property type="nucleotide sequence ID" value="NZ_JBBLZC010000037.1"/>
</dbReference>
<dbReference type="InterPro" id="IPR033129">
    <property type="entry name" value="PEPCASE_His_AS"/>
</dbReference>
<dbReference type="PROSITE" id="PS00393">
    <property type="entry name" value="PEPCASE_2"/>
    <property type="match status" value="1"/>
</dbReference>
<comment type="cofactor">
    <cofactor evidence="1 10">
        <name>Mg(2+)</name>
        <dbReference type="ChEBI" id="CHEBI:18420"/>
    </cofactor>
</comment>
<dbReference type="PANTHER" id="PTHR30523">
    <property type="entry name" value="PHOSPHOENOLPYRUVATE CARBOXYLASE"/>
    <property type="match status" value="1"/>
</dbReference>
<organism evidence="13 14">
    <name type="scientific">Benzoatithermus flavus</name>
    <dbReference type="NCBI Taxonomy" id="3108223"/>
    <lineage>
        <taxon>Bacteria</taxon>
        <taxon>Pseudomonadati</taxon>
        <taxon>Pseudomonadota</taxon>
        <taxon>Alphaproteobacteria</taxon>
        <taxon>Geminicoccales</taxon>
        <taxon>Geminicoccaceae</taxon>
        <taxon>Benzoatithermus</taxon>
    </lineage>
</organism>
<dbReference type="EMBL" id="JBBLZC010000037">
    <property type="protein sequence ID" value="MEK0085880.1"/>
    <property type="molecule type" value="Genomic_DNA"/>
</dbReference>
<dbReference type="Pfam" id="PF00311">
    <property type="entry name" value="PEPcase"/>
    <property type="match status" value="1"/>
</dbReference>
<dbReference type="PROSITE" id="PS00781">
    <property type="entry name" value="PEPCASE_1"/>
    <property type="match status" value="1"/>
</dbReference>
<keyword evidence="7 10" id="KW-0456">Lyase</keyword>
<evidence type="ECO:0000256" key="1">
    <source>
        <dbReference type="ARBA" id="ARBA00001946"/>
    </source>
</evidence>
<evidence type="ECO:0000256" key="2">
    <source>
        <dbReference type="ARBA" id="ARBA00003670"/>
    </source>
</evidence>
<dbReference type="SUPFAM" id="SSF51621">
    <property type="entry name" value="Phosphoenolpyruvate/pyruvate domain"/>
    <property type="match status" value="1"/>
</dbReference>
<evidence type="ECO:0000256" key="11">
    <source>
        <dbReference type="PROSITE-ProRule" id="PRU10111"/>
    </source>
</evidence>
<dbReference type="GO" id="GO:0008964">
    <property type="term" value="F:phosphoenolpyruvate carboxylase activity"/>
    <property type="evidence" value="ECO:0007669"/>
    <property type="project" value="UniProtKB-EC"/>
</dbReference>
<comment type="caution">
    <text evidence="13">The sequence shown here is derived from an EMBL/GenBank/DDBJ whole genome shotgun (WGS) entry which is preliminary data.</text>
</comment>
<feature type="active site" evidence="10 11">
    <location>
        <position position="153"/>
    </location>
</feature>
<evidence type="ECO:0000256" key="9">
    <source>
        <dbReference type="ARBA" id="ARBA00048995"/>
    </source>
</evidence>
<feature type="active site" evidence="10 12">
    <location>
        <position position="586"/>
    </location>
</feature>
<protein>
    <recommendedName>
        <fullName evidence="5 10">Phosphoenolpyruvate carboxylase</fullName>
        <shortName evidence="10">PEPC</shortName>
        <shortName evidence="10">PEPCase</shortName>
        <ecNumber evidence="4 10">4.1.1.31</ecNumber>
    </recommendedName>
</protein>
<keyword evidence="8 10" id="KW-0120">Carbon dioxide fixation</keyword>
<dbReference type="InterPro" id="IPR015813">
    <property type="entry name" value="Pyrv/PenolPyrv_kinase-like_dom"/>
</dbReference>
<keyword evidence="14" id="KW-1185">Reference proteome</keyword>
<comment type="similarity">
    <text evidence="3 10">Belongs to the PEPCase type 1 family.</text>
</comment>
<comment type="function">
    <text evidence="2 10">Forms oxaloacetate, a four-carbon dicarboxylic acid source for the tricarboxylic acid cycle.</text>
</comment>
<reference evidence="13 14" key="1">
    <citation type="submission" date="2024-01" db="EMBL/GenBank/DDBJ databases">
        <title>Multi-omics insights into the function and evolution of sodium benzoate biodegradation pathways in Benzoatithermus flavus gen. nov., sp. nov. from hot spring.</title>
        <authorList>
            <person name="Hu C.-J."/>
            <person name="Li W.-J."/>
        </authorList>
    </citation>
    <scope>NUCLEOTIDE SEQUENCE [LARGE SCALE GENOMIC DNA]</scope>
    <source>
        <strain evidence="13 14">SYSU G07066</strain>
    </source>
</reference>
<evidence type="ECO:0000256" key="8">
    <source>
        <dbReference type="ARBA" id="ARBA00023300"/>
    </source>
</evidence>
<name>A0ABU8XXD5_9PROT</name>
<evidence type="ECO:0000313" key="14">
    <source>
        <dbReference type="Proteomes" id="UP001375743"/>
    </source>
</evidence>
<dbReference type="NCBIfam" id="NF000584">
    <property type="entry name" value="PRK00009.1"/>
    <property type="match status" value="1"/>
</dbReference>
<dbReference type="PRINTS" id="PR00150">
    <property type="entry name" value="PEPCARBXLASE"/>
</dbReference>
<accession>A0ABU8XXD5</accession>
<dbReference type="PANTHER" id="PTHR30523:SF6">
    <property type="entry name" value="PHOSPHOENOLPYRUVATE CARBOXYLASE"/>
    <property type="match status" value="1"/>
</dbReference>
<dbReference type="Gene3D" id="1.20.1440.90">
    <property type="entry name" value="Phosphoenolpyruvate/pyruvate domain"/>
    <property type="match status" value="1"/>
</dbReference>
<comment type="catalytic activity">
    <reaction evidence="9 10">
        <text>oxaloacetate + phosphate = phosphoenolpyruvate + hydrogencarbonate</text>
        <dbReference type="Rhea" id="RHEA:28370"/>
        <dbReference type="ChEBI" id="CHEBI:16452"/>
        <dbReference type="ChEBI" id="CHEBI:17544"/>
        <dbReference type="ChEBI" id="CHEBI:43474"/>
        <dbReference type="ChEBI" id="CHEBI:58702"/>
        <dbReference type="EC" id="4.1.1.31"/>
    </reaction>
</comment>
<keyword evidence="6 10" id="KW-0460">Magnesium</keyword>
<evidence type="ECO:0000256" key="6">
    <source>
        <dbReference type="ARBA" id="ARBA00022842"/>
    </source>
</evidence>
<evidence type="ECO:0000256" key="4">
    <source>
        <dbReference type="ARBA" id="ARBA00012305"/>
    </source>
</evidence>
<evidence type="ECO:0000256" key="3">
    <source>
        <dbReference type="ARBA" id="ARBA00008346"/>
    </source>
</evidence>
<dbReference type="Proteomes" id="UP001375743">
    <property type="component" value="Unassembled WGS sequence"/>
</dbReference>
<gene>
    <name evidence="10 13" type="primary">ppc</name>
    <name evidence="13" type="ORF">U1T56_22220</name>
</gene>
<dbReference type="InterPro" id="IPR021135">
    <property type="entry name" value="PEP_COase"/>
</dbReference>
<proteinExistence type="inferred from homology"/>
<evidence type="ECO:0000256" key="10">
    <source>
        <dbReference type="HAMAP-Rule" id="MF_00595"/>
    </source>
</evidence>
<comment type="subunit">
    <text evidence="10">Homotetramer.</text>
</comment>
<dbReference type="InterPro" id="IPR022805">
    <property type="entry name" value="PEP_COase_bac/pln-type"/>
</dbReference>
<evidence type="ECO:0000256" key="12">
    <source>
        <dbReference type="PROSITE-ProRule" id="PRU10112"/>
    </source>
</evidence>